<gene>
    <name evidence="1" type="ORF">EDC19_1579</name>
</gene>
<comment type="caution">
    <text evidence="1">The sequence shown here is derived from an EMBL/GenBank/DDBJ whole genome shotgun (WGS) entry which is preliminary data.</text>
</comment>
<dbReference type="OrthoDB" id="1924973at2"/>
<name>A0A4R1MKV8_9FIRM</name>
<proteinExistence type="predicted"/>
<dbReference type="Pfam" id="PF14070">
    <property type="entry name" value="YjfB_motility"/>
    <property type="match status" value="1"/>
</dbReference>
<dbReference type="RefSeq" id="WP_132282292.1">
    <property type="nucleotide sequence ID" value="NZ_SMGQ01000012.1"/>
</dbReference>
<evidence type="ECO:0000313" key="1">
    <source>
        <dbReference type="EMBL" id="TCK93386.1"/>
    </source>
</evidence>
<dbReference type="EMBL" id="SMGQ01000012">
    <property type="protein sequence ID" value="TCK93386.1"/>
    <property type="molecule type" value="Genomic_DNA"/>
</dbReference>
<organism evidence="1 2">
    <name type="scientific">Natranaerovirga hydrolytica</name>
    <dbReference type="NCBI Taxonomy" id="680378"/>
    <lineage>
        <taxon>Bacteria</taxon>
        <taxon>Bacillati</taxon>
        <taxon>Bacillota</taxon>
        <taxon>Clostridia</taxon>
        <taxon>Lachnospirales</taxon>
        <taxon>Natranaerovirgaceae</taxon>
        <taxon>Natranaerovirga</taxon>
    </lineage>
</organism>
<protein>
    <submittedName>
        <fullName evidence="1">Putative motility protein YjfB-like</fullName>
    </submittedName>
</protein>
<accession>A0A4R1MKV8</accession>
<keyword evidence="2" id="KW-1185">Reference proteome</keyword>
<dbReference type="AlphaFoldDB" id="A0A4R1MKV8"/>
<sequence length="65" mass="7099">MDIPALSTGLSQMKIGQEVSVALMKKTMDQAEGQVNDLSKLLEVNSQIMEQSVQHNIGSNIDIKL</sequence>
<reference evidence="1 2" key="1">
    <citation type="submission" date="2019-03" db="EMBL/GenBank/DDBJ databases">
        <title>Genomic Encyclopedia of Type Strains, Phase IV (KMG-IV): sequencing the most valuable type-strain genomes for metagenomic binning, comparative biology and taxonomic classification.</title>
        <authorList>
            <person name="Goeker M."/>
        </authorList>
    </citation>
    <scope>NUCLEOTIDE SEQUENCE [LARGE SCALE GENOMIC DNA]</scope>
    <source>
        <strain evidence="1 2">DSM 24176</strain>
    </source>
</reference>
<dbReference type="InterPro" id="IPR025906">
    <property type="entry name" value="YjfB_motility"/>
</dbReference>
<evidence type="ECO:0000313" key="2">
    <source>
        <dbReference type="Proteomes" id="UP000294545"/>
    </source>
</evidence>
<dbReference type="Proteomes" id="UP000294545">
    <property type="component" value="Unassembled WGS sequence"/>
</dbReference>